<dbReference type="PANTHER" id="PTHR34203:SF13">
    <property type="entry name" value="EXPRESSED PROTEIN"/>
    <property type="match status" value="1"/>
</dbReference>
<dbReference type="InterPro" id="IPR006342">
    <property type="entry name" value="FkbM_mtfrase"/>
</dbReference>
<dbReference type="Pfam" id="PF08241">
    <property type="entry name" value="Methyltransf_11"/>
    <property type="match status" value="1"/>
</dbReference>
<comment type="caution">
    <text evidence="4">The sequence shown here is derived from an EMBL/GenBank/DDBJ whole genome shotgun (WGS) entry which is preliminary data.</text>
</comment>
<dbReference type="Proteomes" id="UP000249130">
    <property type="component" value="Unassembled WGS sequence"/>
</dbReference>
<dbReference type="OrthoDB" id="9814604at2"/>
<organism evidence="4 5">
    <name type="scientific">Rhodoplanes roseus</name>
    <dbReference type="NCBI Taxonomy" id="29409"/>
    <lineage>
        <taxon>Bacteria</taxon>
        <taxon>Pseudomonadati</taxon>
        <taxon>Pseudomonadota</taxon>
        <taxon>Alphaproteobacteria</taxon>
        <taxon>Hyphomicrobiales</taxon>
        <taxon>Nitrobacteraceae</taxon>
        <taxon>Rhodoplanes</taxon>
    </lineage>
</organism>
<name>A0A327L1S3_9BRAD</name>
<dbReference type="AlphaFoldDB" id="A0A327L1S3"/>
<feature type="domain" description="Methyltransferase FkbM" evidence="2">
    <location>
        <begin position="556"/>
        <end position="728"/>
    </location>
</feature>
<dbReference type="InterPro" id="IPR029063">
    <property type="entry name" value="SAM-dependent_MTases_sf"/>
</dbReference>
<dbReference type="SUPFAM" id="SSF53335">
    <property type="entry name" value="S-adenosyl-L-methionine-dependent methyltransferases"/>
    <property type="match status" value="2"/>
</dbReference>
<dbReference type="CDD" id="cd02440">
    <property type="entry name" value="AdoMet_MTases"/>
    <property type="match status" value="1"/>
</dbReference>
<feature type="domain" description="Methyltransferase type 11" evidence="3">
    <location>
        <begin position="69"/>
        <end position="177"/>
    </location>
</feature>
<evidence type="ECO:0008006" key="6">
    <source>
        <dbReference type="Google" id="ProtNLM"/>
    </source>
</evidence>
<keyword evidence="5" id="KW-1185">Reference proteome</keyword>
<dbReference type="RefSeq" id="WP_111418131.1">
    <property type="nucleotide sequence ID" value="NZ_NPEX01000026.1"/>
</dbReference>
<dbReference type="Gene3D" id="3.40.50.150">
    <property type="entry name" value="Vaccinia Virus protein VP39"/>
    <property type="match status" value="2"/>
</dbReference>
<reference evidence="4 5" key="1">
    <citation type="submission" date="2017-07" db="EMBL/GenBank/DDBJ databases">
        <title>Draft Genome Sequences of Select Purple Nonsulfur Bacteria.</title>
        <authorList>
            <person name="Lasarre B."/>
            <person name="Mckinlay J.B."/>
        </authorList>
    </citation>
    <scope>NUCLEOTIDE SEQUENCE [LARGE SCALE GENOMIC DNA]</scope>
    <source>
        <strain evidence="4 5">DSM 5909</strain>
    </source>
</reference>
<evidence type="ECO:0000313" key="4">
    <source>
        <dbReference type="EMBL" id="RAI45030.1"/>
    </source>
</evidence>
<accession>A0A327L1S3</accession>
<sequence>MTSRHDRFTVHPRLADAADLLRPGFGAGFRSRFGDDAAHITPRKRWEFLWLAQAFEELYGSRRPKAMLGLGVGQESLMHHFAHLCDEVIATDLYHAGGAWSESRVAIDQVYAASPFDYPRKHLTVRNMDMRTIDYPDQSFDVIWSCSSVEHVSTLAEFVAMFREIHRVLTPGGHALITTEYSLDAPYFLPGVLSLWNECALFGSALRGLELQGHPDLVHNGALPGNRATARRDIHRLNRMTSLRSGPCGVCIHAGYTRLTPVAFVLRKTDAAFDWPEQLGAPAWYGPFSAGVALFADRTRSAAAAEQFAKALALAREPGARLHCHRFLVDARINAGEVAALHTALDGFADEAFDLPADDDALDLISYVAAGQGRLELAQACWERAQNSPSALPASRFRIRVNQLRAVLEADGPGPDSDRLGTLVEAARLEALDFHGADDPGLRHSEAVLSELRTVHGPRPSAPVGSAPPPATPGRAVPPRAPISPRTPDFDLTAPPPRPIAYVGDGIALTKTVYGHKMYVDTKSQVGACYLMDGYWEEWVTRRLKDYVRPGMHAVDVGANMGFFTLMLCDLVGADGHVTAFEPWPPYHELLRRNLELNGFQGRSTLVNKAVSDAAGSTDFFFENAYGTGSLSVGIRDFAAAHGVAFGSAASTVETVTIDDVLTDGARPVDFIKIDVDGAEPLVFKGMRTLLAQRRPLTVFCEFTPLILRSGGLDPAAMLDELRGMGFSTSRITPGGILPIQPLDALAETDWIELLLVRS</sequence>
<dbReference type="InterPro" id="IPR013216">
    <property type="entry name" value="Methyltransf_11"/>
</dbReference>
<gene>
    <name evidence="4" type="ORF">CH341_06015</name>
</gene>
<evidence type="ECO:0000256" key="1">
    <source>
        <dbReference type="SAM" id="MobiDB-lite"/>
    </source>
</evidence>
<dbReference type="InterPro" id="IPR052514">
    <property type="entry name" value="SAM-dependent_MTase"/>
</dbReference>
<evidence type="ECO:0000259" key="2">
    <source>
        <dbReference type="Pfam" id="PF05050"/>
    </source>
</evidence>
<evidence type="ECO:0000259" key="3">
    <source>
        <dbReference type="Pfam" id="PF08241"/>
    </source>
</evidence>
<dbReference type="EMBL" id="NPEX01000026">
    <property type="protein sequence ID" value="RAI45030.1"/>
    <property type="molecule type" value="Genomic_DNA"/>
</dbReference>
<protein>
    <recommendedName>
        <fullName evidence="6">Methyltransferase type 11 domain-containing protein</fullName>
    </recommendedName>
</protein>
<proteinExistence type="predicted"/>
<feature type="region of interest" description="Disordered" evidence="1">
    <location>
        <begin position="456"/>
        <end position="481"/>
    </location>
</feature>
<evidence type="ECO:0000313" key="5">
    <source>
        <dbReference type="Proteomes" id="UP000249130"/>
    </source>
</evidence>
<dbReference type="GO" id="GO:0008757">
    <property type="term" value="F:S-adenosylmethionine-dependent methyltransferase activity"/>
    <property type="evidence" value="ECO:0007669"/>
    <property type="project" value="InterPro"/>
</dbReference>
<dbReference type="Pfam" id="PF05050">
    <property type="entry name" value="Methyltransf_21"/>
    <property type="match status" value="1"/>
</dbReference>
<dbReference type="NCBIfam" id="TIGR01444">
    <property type="entry name" value="fkbM_fam"/>
    <property type="match status" value="1"/>
</dbReference>
<dbReference type="PANTHER" id="PTHR34203">
    <property type="entry name" value="METHYLTRANSFERASE, FKBM FAMILY PROTEIN"/>
    <property type="match status" value="1"/>
</dbReference>